<name>A0AAU7MF73_9ACTN</name>
<reference evidence="1" key="1">
    <citation type="submission" date="2024-01" db="EMBL/GenBank/DDBJ databases">
        <title>The genome sequence of Micromonospora mangrovi CCTCC AA 2012012.</title>
        <authorList>
            <person name="Gao J."/>
        </authorList>
    </citation>
    <scope>NUCLEOTIDE SEQUENCE</scope>
    <source>
        <strain evidence="1">CCTCC AA 2012012</strain>
    </source>
</reference>
<evidence type="ECO:0008006" key="3">
    <source>
        <dbReference type="Google" id="ProtNLM"/>
    </source>
</evidence>
<evidence type="ECO:0000313" key="1">
    <source>
        <dbReference type="EMBL" id="XBP96138.1"/>
    </source>
</evidence>
<dbReference type="RefSeq" id="WP_350937598.1">
    <property type="nucleotide sequence ID" value="NZ_CP157762.1"/>
</dbReference>
<proteinExistence type="predicted"/>
<organism evidence="1">
    <name type="scientific">Micromonospora sp. CCTCC AA 2012012</name>
    <dbReference type="NCBI Taxonomy" id="3111921"/>
    <lineage>
        <taxon>Bacteria</taxon>
        <taxon>Bacillati</taxon>
        <taxon>Actinomycetota</taxon>
        <taxon>Actinomycetes</taxon>
        <taxon>Micromonosporales</taxon>
        <taxon>Micromonosporaceae</taxon>
        <taxon>Micromonospora</taxon>
    </lineage>
</organism>
<sequence>MWISLASTDYVFFEVNTSRLHSEHIILHELAHIISGHTLGVDIADSVLGGLLPDLDPTSIRRVLGRVGYTSEQEREAEMLASLVHARARCPQPGGQDQELAQMAEALHFPS</sequence>
<dbReference type="EMBL" id="CP157762">
    <property type="protein sequence ID" value="XBP96138.1"/>
    <property type="molecule type" value="Genomic_DNA"/>
</dbReference>
<dbReference type="AlphaFoldDB" id="A0AAU7MF73"/>
<reference evidence="2" key="2">
    <citation type="submission" date="2024-06" db="EMBL/GenBank/DDBJ databases">
        <title>Micromonospora mangrovi CCTCC AA 2012012 genome sequences.</title>
        <authorList>
            <person name="Gao J."/>
        </authorList>
    </citation>
    <scope>NUCLEOTIDE SEQUENCE</scope>
    <source>
        <strain evidence="2">CCTCC AA 2012012</strain>
    </source>
</reference>
<dbReference type="EMBL" id="CP159342">
    <property type="protein sequence ID" value="XCH76842.1"/>
    <property type="molecule type" value="Genomic_DNA"/>
</dbReference>
<accession>A0AAU7MF73</accession>
<gene>
    <name evidence="2" type="ORF">ABUL08_12330</name>
    <name evidence="1" type="ORF">VK199_12280</name>
</gene>
<evidence type="ECO:0000313" key="2">
    <source>
        <dbReference type="EMBL" id="XCH76842.1"/>
    </source>
</evidence>
<protein>
    <recommendedName>
        <fullName evidence="3">IrrE N-terminal-like domain-containing protein</fullName>
    </recommendedName>
</protein>